<dbReference type="HAMAP" id="MF_00227">
    <property type="entry name" value="RNase_P"/>
    <property type="match status" value="1"/>
</dbReference>
<dbReference type="GO" id="GO:0001682">
    <property type="term" value="P:tRNA 5'-leader removal"/>
    <property type="evidence" value="ECO:0007669"/>
    <property type="project" value="UniProtKB-UniRule"/>
</dbReference>
<dbReference type="EC" id="3.1.26.5" evidence="7 8"/>
<evidence type="ECO:0000256" key="2">
    <source>
        <dbReference type="ARBA" id="ARBA00022694"/>
    </source>
</evidence>
<evidence type="ECO:0000256" key="5">
    <source>
        <dbReference type="ARBA" id="ARBA00022801"/>
    </source>
</evidence>
<dbReference type="SUPFAM" id="SSF54211">
    <property type="entry name" value="Ribosomal protein S5 domain 2-like"/>
    <property type="match status" value="1"/>
</dbReference>
<keyword evidence="6 7" id="KW-0694">RNA-binding</keyword>
<dbReference type="InterPro" id="IPR020568">
    <property type="entry name" value="Ribosomal_Su5_D2-typ_SF"/>
</dbReference>
<dbReference type="NCBIfam" id="TIGR00188">
    <property type="entry name" value="rnpA"/>
    <property type="match status" value="1"/>
</dbReference>
<evidence type="ECO:0000256" key="7">
    <source>
        <dbReference type="HAMAP-Rule" id="MF_00227"/>
    </source>
</evidence>
<organism evidence="9 10">
    <name type="scientific">Pseudoramibacter alactolyticus ATCC 23263</name>
    <dbReference type="NCBI Taxonomy" id="887929"/>
    <lineage>
        <taxon>Bacteria</taxon>
        <taxon>Bacillati</taxon>
        <taxon>Bacillota</taxon>
        <taxon>Clostridia</taxon>
        <taxon>Eubacteriales</taxon>
        <taxon>Eubacteriaceae</taxon>
        <taxon>Pseudoramibacter</taxon>
    </lineage>
</organism>
<dbReference type="OrthoDB" id="9810867at2"/>
<dbReference type="InterPro" id="IPR020539">
    <property type="entry name" value="RNase_P_CS"/>
</dbReference>
<dbReference type="Gene3D" id="3.30.230.10">
    <property type="match status" value="1"/>
</dbReference>
<accession>E6MIM5</accession>
<comment type="subunit">
    <text evidence="7">Consists of a catalytic RNA component (M1 or rnpB) and a protein subunit.</text>
</comment>
<dbReference type="RefSeq" id="WP_006599282.1">
    <property type="nucleotide sequence ID" value="NZ_GL622359.1"/>
</dbReference>
<dbReference type="PANTHER" id="PTHR33992:SF1">
    <property type="entry name" value="RIBONUCLEASE P PROTEIN COMPONENT"/>
    <property type="match status" value="1"/>
</dbReference>
<comment type="caution">
    <text evidence="9">The sequence shown here is derived from an EMBL/GenBank/DDBJ whole genome shotgun (WGS) entry which is preliminary data.</text>
</comment>
<evidence type="ECO:0000313" key="10">
    <source>
        <dbReference type="Proteomes" id="UP000004754"/>
    </source>
</evidence>
<dbReference type="GO" id="GO:0000049">
    <property type="term" value="F:tRNA binding"/>
    <property type="evidence" value="ECO:0007669"/>
    <property type="project" value="UniProtKB-UniRule"/>
</dbReference>
<reference evidence="9 10" key="1">
    <citation type="submission" date="2010-12" db="EMBL/GenBank/DDBJ databases">
        <authorList>
            <person name="Muzny D."/>
            <person name="Qin X."/>
            <person name="Deng J."/>
            <person name="Jiang H."/>
            <person name="Liu Y."/>
            <person name="Qu J."/>
            <person name="Song X.-Z."/>
            <person name="Zhang L."/>
            <person name="Thornton R."/>
            <person name="Coyle M."/>
            <person name="Francisco L."/>
            <person name="Jackson L."/>
            <person name="Javaid M."/>
            <person name="Korchina V."/>
            <person name="Kovar C."/>
            <person name="Mata R."/>
            <person name="Mathew T."/>
            <person name="Ngo R."/>
            <person name="Nguyen L."/>
            <person name="Nguyen N."/>
            <person name="Okwuonu G."/>
            <person name="Ongeri F."/>
            <person name="Pham C."/>
            <person name="Simmons D."/>
            <person name="Wilczek-Boney K."/>
            <person name="Hale W."/>
            <person name="Jakkamsetti A."/>
            <person name="Pham P."/>
            <person name="Ruth R."/>
            <person name="San Lucas F."/>
            <person name="Warren J."/>
            <person name="Zhang J."/>
            <person name="Zhao Z."/>
            <person name="Zhou C."/>
            <person name="Zhu D."/>
            <person name="Lee S."/>
            <person name="Bess C."/>
            <person name="Blankenburg K."/>
            <person name="Forbes L."/>
            <person name="Fu Q."/>
            <person name="Gubbala S."/>
            <person name="Hirani K."/>
            <person name="Jayaseelan J.C."/>
            <person name="Lara F."/>
            <person name="Munidasa M."/>
            <person name="Palculict T."/>
            <person name="Patil S."/>
            <person name="Pu L.-L."/>
            <person name="Saada N."/>
            <person name="Tang L."/>
            <person name="Weissenberger G."/>
            <person name="Zhu Y."/>
            <person name="Hemphill L."/>
            <person name="Shang Y."/>
            <person name="Youmans B."/>
            <person name="Ayvaz T."/>
            <person name="Ross M."/>
            <person name="Santibanez J."/>
            <person name="Aqrawi P."/>
            <person name="Gross S."/>
            <person name="Joshi V."/>
            <person name="Fowler G."/>
            <person name="Nazareth L."/>
            <person name="Reid J."/>
            <person name="Worley K."/>
            <person name="Petrosino J."/>
            <person name="Highlander S."/>
            <person name="Gibbs R."/>
        </authorList>
    </citation>
    <scope>NUCLEOTIDE SEQUENCE [LARGE SCALE GENOMIC DNA]</scope>
    <source>
        <strain evidence="9 10">ATCC 23263</strain>
    </source>
</reference>
<keyword evidence="5 7" id="KW-0378">Hydrolase</keyword>
<comment type="similarity">
    <text evidence="7">Belongs to the RnpA family.</text>
</comment>
<keyword evidence="4 7" id="KW-0255">Endonuclease</keyword>
<dbReference type="Proteomes" id="UP000004754">
    <property type="component" value="Unassembled WGS sequence"/>
</dbReference>
<gene>
    <name evidence="7 9" type="primary">rnpA</name>
    <name evidence="9" type="ORF">HMP0721_1860</name>
</gene>
<dbReference type="eggNOG" id="COG0594">
    <property type="taxonomic scope" value="Bacteria"/>
</dbReference>
<protein>
    <recommendedName>
        <fullName evidence="7 8">Ribonuclease P protein component</fullName>
        <shortName evidence="7">RNase P protein</shortName>
        <shortName evidence="7">RNaseP protein</shortName>
        <ecNumber evidence="7 8">3.1.26.5</ecNumber>
    </recommendedName>
    <alternativeName>
        <fullName evidence="7">Protein C5</fullName>
    </alternativeName>
</protein>
<evidence type="ECO:0000313" key="9">
    <source>
        <dbReference type="EMBL" id="EFV01121.1"/>
    </source>
</evidence>
<dbReference type="GO" id="GO:0004526">
    <property type="term" value="F:ribonuclease P activity"/>
    <property type="evidence" value="ECO:0007669"/>
    <property type="project" value="UniProtKB-UniRule"/>
</dbReference>
<dbReference type="STRING" id="887929.HMP0721_1860"/>
<dbReference type="Pfam" id="PF00825">
    <property type="entry name" value="Ribonuclease_P"/>
    <property type="match status" value="1"/>
</dbReference>
<dbReference type="EMBL" id="AEQN01000023">
    <property type="protein sequence ID" value="EFV01121.1"/>
    <property type="molecule type" value="Genomic_DNA"/>
</dbReference>
<keyword evidence="2 7" id="KW-0819">tRNA processing</keyword>
<evidence type="ECO:0000256" key="6">
    <source>
        <dbReference type="ARBA" id="ARBA00022884"/>
    </source>
</evidence>
<dbReference type="PROSITE" id="PS00648">
    <property type="entry name" value="RIBONUCLEASE_P"/>
    <property type="match status" value="1"/>
</dbReference>
<dbReference type="AlphaFoldDB" id="E6MIM5"/>
<name>E6MIM5_9FIRM</name>
<evidence type="ECO:0000256" key="1">
    <source>
        <dbReference type="ARBA" id="ARBA00002663"/>
    </source>
</evidence>
<dbReference type="GO" id="GO:0042781">
    <property type="term" value="F:3'-tRNA processing endoribonuclease activity"/>
    <property type="evidence" value="ECO:0007669"/>
    <property type="project" value="TreeGrafter"/>
</dbReference>
<evidence type="ECO:0000256" key="4">
    <source>
        <dbReference type="ARBA" id="ARBA00022759"/>
    </source>
</evidence>
<keyword evidence="10" id="KW-1185">Reference proteome</keyword>
<evidence type="ECO:0000256" key="8">
    <source>
        <dbReference type="NCBIfam" id="TIGR00188"/>
    </source>
</evidence>
<evidence type="ECO:0000256" key="3">
    <source>
        <dbReference type="ARBA" id="ARBA00022722"/>
    </source>
</evidence>
<keyword evidence="3 7" id="KW-0540">Nuclease</keyword>
<proteinExistence type="inferred from homology"/>
<dbReference type="PANTHER" id="PTHR33992">
    <property type="entry name" value="RIBONUCLEASE P PROTEIN COMPONENT"/>
    <property type="match status" value="1"/>
</dbReference>
<dbReference type="HOGENOM" id="CLU_117179_9_4_9"/>
<sequence length="114" mass="13668">MALNSLKSEKDFNDVFRKGQRFGNRHFQFYYLKNRENTNRLGIIVSKKVSKRAVVRNKIRRRIREAYRLHRGDFKTGYDLIIIAKERCVSATYAEIEHSLTHLFYKTKLEVSRL</sequence>
<dbReference type="InterPro" id="IPR000100">
    <property type="entry name" value="RNase_P"/>
</dbReference>
<dbReference type="GO" id="GO:0030677">
    <property type="term" value="C:ribonuclease P complex"/>
    <property type="evidence" value="ECO:0007669"/>
    <property type="project" value="TreeGrafter"/>
</dbReference>
<comment type="catalytic activity">
    <reaction evidence="7">
        <text>Endonucleolytic cleavage of RNA, removing 5'-extranucleotides from tRNA precursor.</text>
        <dbReference type="EC" id="3.1.26.5"/>
    </reaction>
</comment>
<dbReference type="InterPro" id="IPR014721">
    <property type="entry name" value="Ribsml_uS5_D2-typ_fold_subgr"/>
</dbReference>
<comment type="function">
    <text evidence="1 7">RNaseP catalyzes the removal of the 5'-leader sequence from pre-tRNA to produce the mature 5'-terminus. It can also cleave other RNA substrates such as 4.5S RNA. The protein component plays an auxiliary but essential role in vivo by binding to the 5'-leader sequence and broadening the substrate specificity of the ribozyme.</text>
</comment>